<feature type="site" description="Lowers pKa of active site Cys" evidence="3">
    <location>
        <position position="229"/>
    </location>
</feature>
<feature type="binding site" evidence="2">
    <location>
        <begin position="113"/>
        <end position="114"/>
    </location>
    <ligand>
        <name>glutathione</name>
        <dbReference type="ChEBI" id="CHEBI:57925"/>
    </ligand>
</feature>
<dbReference type="Gene3D" id="1.20.1050.10">
    <property type="match status" value="1"/>
</dbReference>
<gene>
    <name evidence="5" type="ORF">K460DRAFT_401179</name>
</gene>
<keyword evidence="6" id="KW-1185">Reference proteome</keyword>
<dbReference type="Pfam" id="PF13410">
    <property type="entry name" value="GST_C_2"/>
    <property type="match status" value="1"/>
</dbReference>
<dbReference type="SUPFAM" id="SSF47616">
    <property type="entry name" value="GST C-terminal domain-like"/>
    <property type="match status" value="1"/>
</dbReference>
<dbReference type="AlphaFoldDB" id="A0A9P4LE92"/>
<protein>
    <submittedName>
        <fullName evidence="5">Glutathione transferase</fullName>
    </submittedName>
</protein>
<name>A0A9P4LE92_9PLEO</name>
<evidence type="ECO:0000313" key="5">
    <source>
        <dbReference type="EMBL" id="KAF1851152.1"/>
    </source>
</evidence>
<dbReference type="PANTHER" id="PTHR32419:SF25">
    <property type="entry name" value="GLUTATHIONE S-TRANSFERASE (EUROFUNG)"/>
    <property type="match status" value="1"/>
</dbReference>
<sequence length="301" mass="34897">MPSKFRNLIPSEQFAVEKDRYILYINYVCPWAHRAIIVRALKGLEDIVQLVEVDARDPTHGWYFSGHRGPERDPIHGCRWLKELYLRADPYYNGRITIPLMWDKKQDTIVNNESADIIRILFEAFDPLLPPHLREVNKGAAAFIPPHLRTGIDSLNSWVYDTVNNGVYKVGFATSQAAYNEHISRLFQSLDRLEHHLSQAEHYPYLFGQHITEADIRLYTTLVRFDVAYYPLFKCNMRMIRLDYPRLHAWLRRLYWSEGPETNRGAFKSTTHFDVIKRGYSSVAAGNGIVPAGPVPPIMPL</sequence>
<dbReference type="GeneID" id="63853646"/>
<proteinExistence type="predicted"/>
<dbReference type="GO" id="GO:0005737">
    <property type="term" value="C:cytoplasm"/>
    <property type="evidence" value="ECO:0007669"/>
    <property type="project" value="TreeGrafter"/>
</dbReference>
<dbReference type="InterPro" id="IPR040079">
    <property type="entry name" value="Glutathione_S-Trfase"/>
</dbReference>
<feature type="binding site" evidence="2">
    <location>
        <begin position="95"/>
        <end position="98"/>
    </location>
    <ligand>
        <name>glutathione</name>
        <dbReference type="ChEBI" id="CHEBI:57925"/>
    </ligand>
</feature>
<evidence type="ECO:0000313" key="6">
    <source>
        <dbReference type="Proteomes" id="UP000800039"/>
    </source>
</evidence>
<keyword evidence="5" id="KW-0808">Transferase</keyword>
<dbReference type="PROSITE" id="PS50405">
    <property type="entry name" value="GST_CTER"/>
    <property type="match status" value="1"/>
</dbReference>
<dbReference type="Proteomes" id="UP000800039">
    <property type="component" value="Unassembled WGS sequence"/>
</dbReference>
<dbReference type="SFLD" id="SFLDG01206">
    <property type="entry name" value="Xi.1"/>
    <property type="match status" value="1"/>
</dbReference>
<reference evidence="5" key="1">
    <citation type="submission" date="2020-01" db="EMBL/GenBank/DDBJ databases">
        <authorList>
            <consortium name="DOE Joint Genome Institute"/>
            <person name="Haridas S."/>
            <person name="Albert R."/>
            <person name="Binder M."/>
            <person name="Bloem J."/>
            <person name="Labutti K."/>
            <person name="Salamov A."/>
            <person name="Andreopoulos B."/>
            <person name="Baker S.E."/>
            <person name="Barry K."/>
            <person name="Bills G."/>
            <person name="Bluhm B.H."/>
            <person name="Cannon C."/>
            <person name="Castanera R."/>
            <person name="Culley D.E."/>
            <person name="Daum C."/>
            <person name="Ezra D."/>
            <person name="Gonzalez J.B."/>
            <person name="Henrissat B."/>
            <person name="Kuo A."/>
            <person name="Liang C."/>
            <person name="Lipzen A."/>
            <person name="Lutzoni F."/>
            <person name="Magnuson J."/>
            <person name="Mondo S."/>
            <person name="Nolan M."/>
            <person name="Ohm R."/>
            <person name="Pangilinan J."/>
            <person name="Park H.-J."/>
            <person name="Ramirez L."/>
            <person name="Alfaro M."/>
            <person name="Sun H."/>
            <person name="Tritt A."/>
            <person name="Yoshinaga Y."/>
            <person name="Zwiers L.-H."/>
            <person name="Turgeon B.G."/>
            <person name="Goodwin S.B."/>
            <person name="Spatafora J.W."/>
            <person name="Crous P.W."/>
            <person name="Grigoriev I.V."/>
        </authorList>
    </citation>
    <scope>NUCLEOTIDE SEQUENCE</scope>
    <source>
        <strain evidence="5">CBS 394.84</strain>
    </source>
</reference>
<dbReference type="SUPFAM" id="SSF52833">
    <property type="entry name" value="Thioredoxin-like"/>
    <property type="match status" value="1"/>
</dbReference>
<dbReference type="CDD" id="cd03190">
    <property type="entry name" value="GST_C_Omega_like"/>
    <property type="match status" value="1"/>
</dbReference>
<dbReference type="InterPro" id="IPR047047">
    <property type="entry name" value="GST_Omega-like_C"/>
</dbReference>
<dbReference type="RefSeq" id="XP_040793715.1">
    <property type="nucleotide sequence ID" value="XM_040936396.1"/>
</dbReference>
<dbReference type="InterPro" id="IPR010987">
    <property type="entry name" value="Glutathione-S-Trfase_C-like"/>
</dbReference>
<dbReference type="GO" id="GO:0004364">
    <property type="term" value="F:glutathione transferase activity"/>
    <property type="evidence" value="ECO:0007669"/>
    <property type="project" value="InterPro"/>
</dbReference>
<dbReference type="CDD" id="cd00570">
    <property type="entry name" value="GST_N_family"/>
    <property type="match status" value="1"/>
</dbReference>
<dbReference type="InterPro" id="IPR036282">
    <property type="entry name" value="Glutathione-S-Trfase_C_sf"/>
</dbReference>
<feature type="site" description="Lowers pKa of active site Cys" evidence="3">
    <location>
        <position position="280"/>
    </location>
</feature>
<comment type="caution">
    <text evidence="5">The sequence shown here is derived from an EMBL/GenBank/DDBJ whole genome shotgun (WGS) entry which is preliminary data.</text>
</comment>
<feature type="active site" description="Proton donor/acceptor" evidence="1">
    <location>
        <position position="168"/>
    </location>
</feature>
<feature type="active site" description="Nucleophile" evidence="1">
    <location>
        <position position="29"/>
    </location>
</feature>
<dbReference type="InterPro" id="IPR036249">
    <property type="entry name" value="Thioredoxin-like_sf"/>
</dbReference>
<dbReference type="Gene3D" id="3.40.30.10">
    <property type="entry name" value="Glutaredoxin"/>
    <property type="match status" value="1"/>
</dbReference>
<dbReference type="PANTHER" id="PTHR32419">
    <property type="entry name" value="GLUTATHIONYL-HYDROQUINONE REDUCTASE"/>
    <property type="match status" value="1"/>
</dbReference>
<dbReference type="InterPro" id="IPR016639">
    <property type="entry name" value="GST_Omega/GSH"/>
</dbReference>
<organism evidence="5 6">
    <name type="scientific">Cucurbitaria berberidis CBS 394.84</name>
    <dbReference type="NCBI Taxonomy" id="1168544"/>
    <lineage>
        <taxon>Eukaryota</taxon>
        <taxon>Fungi</taxon>
        <taxon>Dikarya</taxon>
        <taxon>Ascomycota</taxon>
        <taxon>Pezizomycotina</taxon>
        <taxon>Dothideomycetes</taxon>
        <taxon>Pleosporomycetidae</taxon>
        <taxon>Pleosporales</taxon>
        <taxon>Pleosporineae</taxon>
        <taxon>Cucurbitariaceae</taxon>
        <taxon>Cucurbitaria</taxon>
    </lineage>
</organism>
<dbReference type="OrthoDB" id="2309723at2759"/>
<feature type="domain" description="GST C-terminal" evidence="4">
    <location>
        <begin position="145"/>
        <end position="280"/>
    </location>
</feature>
<dbReference type="InterPro" id="IPR004045">
    <property type="entry name" value="Glutathione_S-Trfase_N"/>
</dbReference>
<dbReference type="EMBL" id="ML976614">
    <property type="protein sequence ID" value="KAF1851152.1"/>
    <property type="molecule type" value="Genomic_DNA"/>
</dbReference>
<accession>A0A9P4LE92</accession>
<evidence type="ECO:0000256" key="3">
    <source>
        <dbReference type="PIRSR" id="PIRSR015753-3"/>
    </source>
</evidence>
<evidence type="ECO:0000259" key="4">
    <source>
        <dbReference type="PROSITE" id="PS50405"/>
    </source>
</evidence>
<evidence type="ECO:0000256" key="1">
    <source>
        <dbReference type="PIRSR" id="PIRSR015753-1"/>
    </source>
</evidence>
<evidence type="ECO:0000256" key="2">
    <source>
        <dbReference type="PIRSR" id="PIRSR015753-2"/>
    </source>
</evidence>
<dbReference type="SFLD" id="SFLDS00019">
    <property type="entry name" value="Glutathione_Transferase_(cytos"/>
    <property type="match status" value="1"/>
</dbReference>
<feature type="binding site" evidence="2">
    <location>
        <position position="62"/>
    </location>
    <ligand>
        <name>glutathione</name>
        <dbReference type="ChEBI" id="CHEBI:57925"/>
    </ligand>
</feature>
<dbReference type="PIRSF" id="PIRSF015753">
    <property type="entry name" value="GST"/>
    <property type="match status" value="1"/>
</dbReference>
<dbReference type="SFLD" id="SFLDG01148">
    <property type="entry name" value="Xi_(cytGST)"/>
    <property type="match status" value="1"/>
</dbReference>
<dbReference type="Pfam" id="PF13409">
    <property type="entry name" value="GST_N_2"/>
    <property type="match status" value="1"/>
</dbReference>